<reference evidence="2" key="1">
    <citation type="submission" date="2014-09" db="EMBL/GenBank/DDBJ databases">
        <authorList>
            <person name="Magalhaes I.L.F."/>
            <person name="Oliveira U."/>
            <person name="Santos F.R."/>
            <person name="Vidigal T.H.D.A."/>
            <person name="Brescovit A.D."/>
            <person name="Santos A.J."/>
        </authorList>
    </citation>
    <scope>NUCLEOTIDE SEQUENCE</scope>
    <source>
        <tissue evidence="2">Shoot tissue taken approximately 20 cm above the soil surface</tissue>
    </source>
</reference>
<reference evidence="2" key="2">
    <citation type="journal article" date="2015" name="Data Brief">
        <title>Shoot transcriptome of the giant reed, Arundo donax.</title>
        <authorList>
            <person name="Barrero R.A."/>
            <person name="Guerrero F.D."/>
            <person name="Moolhuijzen P."/>
            <person name="Goolsby J.A."/>
            <person name="Tidwell J."/>
            <person name="Bellgard S.E."/>
            <person name="Bellgard M.I."/>
        </authorList>
    </citation>
    <scope>NUCLEOTIDE SEQUENCE</scope>
    <source>
        <tissue evidence="2">Shoot tissue taken approximately 20 cm above the soil surface</tissue>
    </source>
</reference>
<accession>A0A0A9D8G2</accession>
<dbReference type="EMBL" id="GBRH01217873">
    <property type="protein sequence ID" value="JAD80022.1"/>
    <property type="molecule type" value="Transcribed_RNA"/>
</dbReference>
<evidence type="ECO:0000313" key="2">
    <source>
        <dbReference type="EMBL" id="JAD80022.1"/>
    </source>
</evidence>
<dbReference type="AlphaFoldDB" id="A0A0A9D8G2"/>
<organism evidence="2">
    <name type="scientific">Arundo donax</name>
    <name type="common">Giant reed</name>
    <name type="synonym">Donax arundinaceus</name>
    <dbReference type="NCBI Taxonomy" id="35708"/>
    <lineage>
        <taxon>Eukaryota</taxon>
        <taxon>Viridiplantae</taxon>
        <taxon>Streptophyta</taxon>
        <taxon>Embryophyta</taxon>
        <taxon>Tracheophyta</taxon>
        <taxon>Spermatophyta</taxon>
        <taxon>Magnoliopsida</taxon>
        <taxon>Liliopsida</taxon>
        <taxon>Poales</taxon>
        <taxon>Poaceae</taxon>
        <taxon>PACMAD clade</taxon>
        <taxon>Arundinoideae</taxon>
        <taxon>Arundineae</taxon>
        <taxon>Arundo</taxon>
    </lineage>
</organism>
<sequence>MLAEAQHQRHPGAGQSHRPFQVSPANGAEETSWIAASHRSGAGTQGVKCDMLLRLCSRSTGCRHFGPSAGVA</sequence>
<proteinExistence type="predicted"/>
<name>A0A0A9D8G2_ARUDO</name>
<protein>
    <submittedName>
        <fullName evidence="2">Uncharacterized protein</fullName>
    </submittedName>
</protein>
<feature type="region of interest" description="Disordered" evidence="1">
    <location>
        <begin position="1"/>
        <end position="43"/>
    </location>
</feature>
<evidence type="ECO:0000256" key="1">
    <source>
        <dbReference type="SAM" id="MobiDB-lite"/>
    </source>
</evidence>